<name>A0ABY0DZB5_9BRAD</name>
<organism evidence="1 2">
    <name type="scientific">Bradyrhizobium guangzhouense</name>
    <dbReference type="NCBI Taxonomy" id="1325095"/>
    <lineage>
        <taxon>Bacteria</taxon>
        <taxon>Pseudomonadati</taxon>
        <taxon>Pseudomonadota</taxon>
        <taxon>Alphaproteobacteria</taxon>
        <taxon>Hyphomicrobiales</taxon>
        <taxon>Nitrobacteraceae</taxon>
        <taxon>Bradyrhizobium</taxon>
    </lineage>
</organism>
<dbReference type="EMBL" id="RDQZ01000029">
    <property type="protein sequence ID" value="RXH08756.1"/>
    <property type="molecule type" value="Genomic_DNA"/>
</dbReference>
<evidence type="ECO:0000313" key="1">
    <source>
        <dbReference type="EMBL" id="RXH08756.1"/>
    </source>
</evidence>
<keyword evidence="2" id="KW-1185">Reference proteome</keyword>
<evidence type="ECO:0008006" key="3">
    <source>
        <dbReference type="Google" id="ProtNLM"/>
    </source>
</evidence>
<comment type="caution">
    <text evidence="1">The sequence shown here is derived from an EMBL/GenBank/DDBJ whole genome shotgun (WGS) entry which is preliminary data.</text>
</comment>
<proteinExistence type="predicted"/>
<dbReference type="Proteomes" id="UP000290401">
    <property type="component" value="Unassembled WGS sequence"/>
</dbReference>
<reference evidence="1 2" key="1">
    <citation type="submission" date="2018-10" db="EMBL/GenBank/DDBJ databases">
        <title>Bradyrhizobium sp. nov., effective nodules isolated from peanut in China.</title>
        <authorList>
            <person name="Li Y."/>
        </authorList>
    </citation>
    <scope>NUCLEOTIDE SEQUENCE [LARGE SCALE GENOMIC DNA]</scope>
    <source>
        <strain evidence="1 2">CCBAU 53426</strain>
    </source>
</reference>
<protein>
    <recommendedName>
        <fullName evidence="3">Integrase</fullName>
    </recommendedName>
</protein>
<gene>
    <name evidence="1" type="ORF">EAS56_27980</name>
</gene>
<sequence>MVVTAITQRNLRRRASWRLRNLDLGEEAQENQDGLLAGEGRVSEAKPDTYAGYLSRGIGLLARYKHELNIRAPTEDVDPRIFANWVLASKSTSTAGTWRNYRQAAVAVIRTIPSIHIEEAVGLLNEDLQVGADEGRSRTPLDGETDGCFAKRMDRLHFLRLRQAVLDLKPSKVRFALWNWLNAGMHTGLRPMEWETAFIERIAHKDGSQIWLHVVALRGDEEEHAYRSLDITTFSSEAQQAVERMVELSRSWTSFNRFAIWQREVAKLLGSVCDEIFPRMALPYTLWSLRYQFIANMASRYDREEVAALTNYVPSDKKAKHYQKRRPYWLKNEIEEVPAPLLEQVTRIRSRLKFADERQAIKSMKQAAARSRR</sequence>
<evidence type="ECO:0000313" key="2">
    <source>
        <dbReference type="Proteomes" id="UP000290401"/>
    </source>
</evidence>
<accession>A0ABY0DZB5</accession>